<proteinExistence type="predicted"/>
<dbReference type="KEGG" id="tio:INP52_07180"/>
<dbReference type="PRINTS" id="PR00413">
    <property type="entry name" value="HADHALOGNASE"/>
</dbReference>
<accession>A0A7S7M7R2</accession>
<dbReference type="Gene3D" id="1.10.150.240">
    <property type="entry name" value="Putative phosphatase, domain 2"/>
    <property type="match status" value="1"/>
</dbReference>
<dbReference type="SFLD" id="SFLDS00003">
    <property type="entry name" value="Haloacid_Dehalogenase"/>
    <property type="match status" value="1"/>
</dbReference>
<dbReference type="InterPro" id="IPR050155">
    <property type="entry name" value="HAD-like_hydrolase_sf"/>
</dbReference>
<dbReference type="SFLD" id="SFLDG01135">
    <property type="entry name" value="C1.5.6:_HAD__Beta-PGM__Phospha"/>
    <property type="match status" value="1"/>
</dbReference>
<dbReference type="Gene3D" id="3.40.50.1000">
    <property type="entry name" value="HAD superfamily/HAD-like"/>
    <property type="match status" value="1"/>
</dbReference>
<dbReference type="InterPro" id="IPR036412">
    <property type="entry name" value="HAD-like_sf"/>
</dbReference>
<gene>
    <name evidence="1" type="ORF">INP52_07180</name>
</gene>
<evidence type="ECO:0000313" key="2">
    <source>
        <dbReference type="Proteomes" id="UP000593735"/>
    </source>
</evidence>
<keyword evidence="2" id="KW-1185">Reference proteome</keyword>
<dbReference type="InterPro" id="IPR023214">
    <property type="entry name" value="HAD_sf"/>
</dbReference>
<dbReference type="SFLD" id="SFLDG01129">
    <property type="entry name" value="C1.5:_HAD__Beta-PGM__Phosphata"/>
    <property type="match status" value="1"/>
</dbReference>
<organism evidence="1 2">
    <name type="scientific">Thermophilibacter immobilis</name>
    <dbReference type="NCBI Taxonomy" id="2779519"/>
    <lineage>
        <taxon>Bacteria</taxon>
        <taxon>Bacillati</taxon>
        <taxon>Actinomycetota</taxon>
        <taxon>Coriobacteriia</taxon>
        <taxon>Coriobacteriales</taxon>
        <taxon>Atopobiaceae</taxon>
        <taxon>Thermophilibacter</taxon>
    </lineage>
</organism>
<dbReference type="NCBIfam" id="TIGR01549">
    <property type="entry name" value="HAD-SF-IA-v1"/>
    <property type="match status" value="1"/>
</dbReference>
<protein>
    <submittedName>
        <fullName evidence="1">HAD-IA family hydrolase</fullName>
    </submittedName>
</protein>
<dbReference type="SUPFAM" id="SSF56784">
    <property type="entry name" value="HAD-like"/>
    <property type="match status" value="1"/>
</dbReference>
<dbReference type="GO" id="GO:0006281">
    <property type="term" value="P:DNA repair"/>
    <property type="evidence" value="ECO:0007669"/>
    <property type="project" value="TreeGrafter"/>
</dbReference>
<dbReference type="GO" id="GO:0005829">
    <property type="term" value="C:cytosol"/>
    <property type="evidence" value="ECO:0007669"/>
    <property type="project" value="TreeGrafter"/>
</dbReference>
<keyword evidence="1" id="KW-0378">Hydrolase</keyword>
<reference evidence="1 2" key="1">
    <citation type="submission" date="2020-10" db="EMBL/GenBank/DDBJ databases">
        <title>Olsenella immobilis sp.nov., isolated from the mud in a fermentation cellar used for the production of Chinese strong-flavoured liquor.</title>
        <authorList>
            <person name="Lu L."/>
        </authorList>
    </citation>
    <scope>NUCLEOTIDE SEQUENCE [LARGE SCALE GENOMIC DNA]</scope>
    <source>
        <strain evidence="1 2">LZLJ-2</strain>
    </source>
</reference>
<dbReference type="Pfam" id="PF13419">
    <property type="entry name" value="HAD_2"/>
    <property type="match status" value="1"/>
</dbReference>
<dbReference type="EMBL" id="CP063767">
    <property type="protein sequence ID" value="QOY60193.1"/>
    <property type="molecule type" value="Genomic_DNA"/>
</dbReference>
<dbReference type="InterPro" id="IPR041492">
    <property type="entry name" value="HAD_2"/>
</dbReference>
<dbReference type="AlphaFoldDB" id="A0A7S7M7R2"/>
<dbReference type="InterPro" id="IPR006439">
    <property type="entry name" value="HAD-SF_hydro_IA"/>
</dbReference>
<dbReference type="RefSeq" id="WP_194370382.1">
    <property type="nucleotide sequence ID" value="NZ_CP063767.1"/>
</dbReference>
<dbReference type="PANTHER" id="PTHR43434">
    <property type="entry name" value="PHOSPHOGLYCOLATE PHOSPHATASE"/>
    <property type="match status" value="1"/>
</dbReference>
<dbReference type="Proteomes" id="UP000593735">
    <property type="component" value="Chromosome"/>
</dbReference>
<evidence type="ECO:0000313" key="1">
    <source>
        <dbReference type="EMBL" id="QOY60193.1"/>
    </source>
</evidence>
<name>A0A7S7M7R2_9ACTN</name>
<dbReference type="PANTHER" id="PTHR43434:SF1">
    <property type="entry name" value="PHOSPHOGLYCOLATE PHOSPHATASE"/>
    <property type="match status" value="1"/>
</dbReference>
<sequence length="226" mass="24651">MDPYTTVVFDLDGTLLDTLADLEASVNHALARAHLPARTTDEVRLFTGNGIRRLIERSVNEDREHPADASTVEAVLEEFKRHYAAHCQDHTAPYPGVIELVDHLKHAGVRVAVVSNKADFAVQELVERQFPGTFDCVLGECEEAGIRKKPAPDMVNVALERMGGERAGLVYVGDSEVDVQTAQNVGCSCLSCSWGFRERGWLVRAGATTIVDAPTELERVLLAGAV</sequence>
<dbReference type="InterPro" id="IPR023198">
    <property type="entry name" value="PGP-like_dom2"/>
</dbReference>
<dbReference type="GO" id="GO:0008967">
    <property type="term" value="F:phosphoglycolate phosphatase activity"/>
    <property type="evidence" value="ECO:0007669"/>
    <property type="project" value="TreeGrafter"/>
</dbReference>